<organism evidence="2">
    <name type="scientific">Grammatophora oceanica</name>
    <dbReference type="NCBI Taxonomy" id="210454"/>
    <lineage>
        <taxon>Eukaryota</taxon>
        <taxon>Sar</taxon>
        <taxon>Stramenopiles</taxon>
        <taxon>Ochrophyta</taxon>
        <taxon>Bacillariophyta</taxon>
        <taxon>Fragilariophyceae</taxon>
        <taxon>Fragilariophycidae</taxon>
        <taxon>Rhabdonematales</taxon>
        <taxon>Grammatophoraceae</taxon>
        <taxon>Grammatophora</taxon>
    </lineage>
</organism>
<gene>
    <name evidence="2" type="ORF">GOCE00092_LOCUS142</name>
</gene>
<feature type="compositionally biased region" description="Polar residues" evidence="1">
    <location>
        <begin position="96"/>
        <end position="112"/>
    </location>
</feature>
<sequence>MKAAEESLEKAEAAPPKQTVNWWSSAASNVGKSNEKPTKAAKAAPPKVRLPPRPRTPVQKAMKQLEADTPKKSNNWWSPPVQGKASKSATKPVESAPSQQKKTPWLSLSSQGRPAIKKNKTTTTTANKKKLASNKNKPTPRMAKKATKKTEAAPPKKKEWWSLDIK</sequence>
<feature type="compositionally biased region" description="Basic and acidic residues" evidence="1">
    <location>
        <begin position="1"/>
        <end position="12"/>
    </location>
</feature>
<dbReference type="EMBL" id="HBGK01000299">
    <property type="protein sequence ID" value="CAD9271237.1"/>
    <property type="molecule type" value="Transcribed_RNA"/>
</dbReference>
<protein>
    <submittedName>
        <fullName evidence="2">Uncharacterized protein</fullName>
    </submittedName>
</protein>
<accession>A0A7S1UL34</accession>
<evidence type="ECO:0000313" key="2">
    <source>
        <dbReference type="EMBL" id="CAD9271237.1"/>
    </source>
</evidence>
<feature type="compositionally biased region" description="Basic and acidic residues" evidence="1">
    <location>
        <begin position="148"/>
        <end position="166"/>
    </location>
</feature>
<proteinExistence type="predicted"/>
<feature type="region of interest" description="Disordered" evidence="1">
    <location>
        <begin position="1"/>
        <end position="166"/>
    </location>
</feature>
<evidence type="ECO:0000256" key="1">
    <source>
        <dbReference type="SAM" id="MobiDB-lite"/>
    </source>
</evidence>
<dbReference type="AlphaFoldDB" id="A0A7S1UL34"/>
<feature type="compositionally biased region" description="Polar residues" evidence="1">
    <location>
        <begin position="18"/>
        <end position="32"/>
    </location>
</feature>
<reference evidence="2" key="1">
    <citation type="submission" date="2021-01" db="EMBL/GenBank/DDBJ databases">
        <authorList>
            <person name="Corre E."/>
            <person name="Pelletier E."/>
            <person name="Niang G."/>
            <person name="Scheremetjew M."/>
            <person name="Finn R."/>
            <person name="Kale V."/>
            <person name="Holt S."/>
            <person name="Cochrane G."/>
            <person name="Meng A."/>
            <person name="Brown T."/>
            <person name="Cohen L."/>
        </authorList>
    </citation>
    <scope>NUCLEOTIDE SEQUENCE</scope>
    <source>
        <strain evidence="2">CCMP 410</strain>
    </source>
</reference>
<name>A0A7S1UL34_9STRA</name>